<dbReference type="GO" id="GO:0008821">
    <property type="term" value="F:crossover junction DNA endonuclease activity"/>
    <property type="evidence" value="ECO:0007669"/>
    <property type="project" value="UniProtKB-UniRule"/>
</dbReference>
<keyword evidence="3 13" id="KW-0540">Nuclease</keyword>
<keyword evidence="8 13" id="KW-0460">Magnesium</keyword>
<feature type="active site" evidence="13">
    <location>
        <position position="143"/>
    </location>
</feature>
<dbReference type="GO" id="GO:0005737">
    <property type="term" value="C:cytoplasm"/>
    <property type="evidence" value="ECO:0007669"/>
    <property type="project" value="UniProtKB-SubCell"/>
</dbReference>
<dbReference type="FunFam" id="3.30.420.10:FF:000002">
    <property type="entry name" value="Crossover junction endodeoxyribonuclease RuvC"/>
    <property type="match status" value="1"/>
</dbReference>
<comment type="function">
    <text evidence="13">The RuvA-RuvB-RuvC complex processes Holliday junction (HJ) DNA during genetic recombination and DNA repair. Endonuclease that resolves HJ intermediates. Cleaves cruciform DNA by making single-stranded nicks across the HJ at symmetrical positions within the homologous arms, yielding a 5'-phosphate and a 3'-hydroxyl group; requires a central core of homology in the junction. The consensus cleavage sequence is 5'-(A/T)TT(C/G)-3'. Cleavage occurs on the 3'-side of the TT dinucleotide at the point of strand exchange. HJ branch migration catalyzed by RuvA-RuvB allows RuvC to scan DNA until it finds its consensus sequence, where it cleaves and resolves the cruciform DNA.</text>
</comment>
<dbReference type="PANTHER" id="PTHR30194:SF3">
    <property type="entry name" value="CROSSOVER JUNCTION ENDODEOXYRIBONUCLEASE RUVC"/>
    <property type="match status" value="1"/>
</dbReference>
<comment type="cofactor">
    <cofactor evidence="13">
        <name>Mg(2+)</name>
        <dbReference type="ChEBI" id="CHEBI:18420"/>
    </cofactor>
    <text evidence="13">Binds 2 Mg(2+) ion per subunit.</text>
</comment>
<evidence type="ECO:0000256" key="5">
    <source>
        <dbReference type="ARBA" id="ARBA00022759"/>
    </source>
</evidence>
<dbReference type="InterPro" id="IPR002176">
    <property type="entry name" value="X-over_junc_endoDNase_RuvC"/>
</dbReference>
<keyword evidence="2 13" id="KW-0963">Cytoplasm</keyword>
<sequence length="192" mass="19631">MTNAIRILGLDPGLRRTGWGVIIMDGSRLTHVAHGVIAPDETAPFATRLLTLFEGIEAVIAAHAPHEAAVEETFLNTNAQSSLKLGHARAAALIAPARAGLPVAEYASRHVKKAVVGTGAADKDQIGFMIARILPTAAGAVADAADALAVAIAHAHARGRAADPIITRAPVRSRKGSSGAAWAAALAAKGIQ</sequence>
<evidence type="ECO:0000256" key="2">
    <source>
        <dbReference type="ARBA" id="ARBA00022490"/>
    </source>
</evidence>
<dbReference type="PRINTS" id="PR00696">
    <property type="entry name" value="RSOLVASERUVC"/>
</dbReference>
<feature type="binding site" evidence="13">
    <location>
        <position position="71"/>
    </location>
    <ligand>
        <name>Mg(2+)</name>
        <dbReference type="ChEBI" id="CHEBI:18420"/>
        <label>2</label>
    </ligand>
</feature>
<feature type="binding site" evidence="13">
    <location>
        <position position="11"/>
    </location>
    <ligand>
        <name>Mg(2+)</name>
        <dbReference type="ChEBI" id="CHEBI:18420"/>
        <label>1</label>
    </ligand>
</feature>
<keyword evidence="4 13" id="KW-0479">Metal-binding</keyword>
<evidence type="ECO:0000256" key="8">
    <source>
        <dbReference type="ARBA" id="ARBA00022842"/>
    </source>
</evidence>
<keyword evidence="9 13" id="KW-0238">DNA-binding</keyword>
<dbReference type="RefSeq" id="WP_369058587.1">
    <property type="nucleotide sequence ID" value="NZ_CP158375.1"/>
</dbReference>
<comment type="catalytic activity">
    <reaction evidence="12 13">
        <text>Endonucleolytic cleavage at a junction such as a reciprocal single-stranded crossover between two homologous DNA duplexes (Holliday junction).</text>
        <dbReference type="EC" id="3.1.21.10"/>
    </reaction>
</comment>
<dbReference type="NCBIfam" id="TIGR00228">
    <property type="entry name" value="ruvC"/>
    <property type="match status" value="1"/>
</dbReference>
<comment type="subunit">
    <text evidence="13">Homodimer which binds Holliday junction (HJ) DNA. The HJ becomes 2-fold symmetrical on binding to RuvC with unstacked arms; it has a different conformation from HJ DNA in complex with RuvA. In the full resolvosome a probable DNA-RuvA(4)-RuvB(12)-RuvC(2) complex forms which resolves the HJ.</text>
</comment>
<dbReference type="PROSITE" id="PS01321">
    <property type="entry name" value="RUVC"/>
    <property type="match status" value="1"/>
</dbReference>
<keyword evidence="11 13" id="KW-0234">DNA repair</keyword>
<evidence type="ECO:0000256" key="13">
    <source>
        <dbReference type="HAMAP-Rule" id="MF_00034"/>
    </source>
</evidence>
<dbReference type="AlphaFoldDB" id="A0AB39KPX5"/>
<gene>
    <name evidence="13 15" type="primary">ruvC</name>
    <name evidence="15" type="ORF">ABOZ73_13175</name>
</gene>
<dbReference type="InterPro" id="IPR012337">
    <property type="entry name" value="RNaseH-like_sf"/>
</dbReference>
<dbReference type="GO" id="GO:0000287">
    <property type="term" value="F:magnesium ion binding"/>
    <property type="evidence" value="ECO:0007669"/>
    <property type="project" value="UniProtKB-UniRule"/>
</dbReference>
<dbReference type="EC" id="3.1.21.10" evidence="13 14"/>
<dbReference type="CDD" id="cd16962">
    <property type="entry name" value="RuvC"/>
    <property type="match status" value="1"/>
</dbReference>
<feature type="active site" evidence="13">
    <location>
        <position position="71"/>
    </location>
</feature>
<evidence type="ECO:0000256" key="9">
    <source>
        <dbReference type="ARBA" id="ARBA00023125"/>
    </source>
</evidence>
<dbReference type="GO" id="GO:0006310">
    <property type="term" value="P:DNA recombination"/>
    <property type="evidence" value="ECO:0007669"/>
    <property type="project" value="UniProtKB-UniRule"/>
</dbReference>
<dbReference type="EMBL" id="CP158375">
    <property type="protein sequence ID" value="XDO95744.1"/>
    <property type="molecule type" value="Genomic_DNA"/>
</dbReference>
<dbReference type="Pfam" id="PF02075">
    <property type="entry name" value="RuvC"/>
    <property type="match status" value="1"/>
</dbReference>
<dbReference type="GO" id="GO:0003677">
    <property type="term" value="F:DNA binding"/>
    <property type="evidence" value="ECO:0007669"/>
    <property type="project" value="UniProtKB-KW"/>
</dbReference>
<keyword evidence="10 13" id="KW-0233">DNA recombination</keyword>
<dbReference type="InterPro" id="IPR020563">
    <property type="entry name" value="X-over_junc_endoDNase_Mg_BS"/>
</dbReference>
<dbReference type="SUPFAM" id="SSF53098">
    <property type="entry name" value="Ribonuclease H-like"/>
    <property type="match status" value="1"/>
</dbReference>
<accession>A0AB39KPX5</accession>
<keyword evidence="6 13" id="KW-0227">DNA damage</keyword>
<dbReference type="Gene3D" id="3.30.420.10">
    <property type="entry name" value="Ribonuclease H-like superfamily/Ribonuclease H"/>
    <property type="match status" value="1"/>
</dbReference>
<comment type="similarity">
    <text evidence="1 13">Belongs to the RuvC family.</text>
</comment>
<dbReference type="GO" id="GO:0009432">
    <property type="term" value="P:SOS response"/>
    <property type="evidence" value="ECO:0007669"/>
    <property type="project" value="UniProtKB-ARBA"/>
</dbReference>
<evidence type="ECO:0000256" key="3">
    <source>
        <dbReference type="ARBA" id="ARBA00022722"/>
    </source>
</evidence>
<evidence type="ECO:0000256" key="4">
    <source>
        <dbReference type="ARBA" id="ARBA00022723"/>
    </source>
</evidence>
<name>A0AB39KPX5_9CAUL</name>
<dbReference type="GO" id="GO:0048476">
    <property type="term" value="C:Holliday junction resolvase complex"/>
    <property type="evidence" value="ECO:0007669"/>
    <property type="project" value="UniProtKB-UniRule"/>
</dbReference>
<evidence type="ECO:0000256" key="14">
    <source>
        <dbReference type="NCBIfam" id="TIGR00228"/>
    </source>
</evidence>
<evidence type="ECO:0000256" key="7">
    <source>
        <dbReference type="ARBA" id="ARBA00022801"/>
    </source>
</evidence>
<protein>
    <recommendedName>
        <fullName evidence="13 14">Crossover junction endodeoxyribonuclease RuvC</fullName>
        <ecNumber evidence="13 14">3.1.21.10</ecNumber>
    </recommendedName>
    <alternativeName>
        <fullName evidence="13">Holliday junction nuclease RuvC</fullName>
    </alternativeName>
    <alternativeName>
        <fullName evidence="13">Holliday junction resolvase RuvC</fullName>
    </alternativeName>
</protein>
<feature type="binding site" evidence="13">
    <location>
        <position position="143"/>
    </location>
    <ligand>
        <name>Mg(2+)</name>
        <dbReference type="ChEBI" id="CHEBI:18420"/>
        <label>1</label>
    </ligand>
</feature>
<reference evidence="15" key="1">
    <citation type="submission" date="2024-06" db="EMBL/GenBank/DDBJ databases">
        <title>Caulobacter inopinatus, sp. nov.</title>
        <authorList>
            <person name="Donachie S.P."/>
        </authorList>
    </citation>
    <scope>NUCLEOTIDE SEQUENCE</scope>
    <source>
        <strain evidence="15">73W</strain>
    </source>
</reference>
<evidence type="ECO:0000256" key="1">
    <source>
        <dbReference type="ARBA" id="ARBA00009518"/>
    </source>
</evidence>
<feature type="active site" evidence="13">
    <location>
        <position position="11"/>
    </location>
</feature>
<dbReference type="PANTHER" id="PTHR30194">
    <property type="entry name" value="CROSSOVER JUNCTION ENDODEOXYRIBONUCLEASE RUVC"/>
    <property type="match status" value="1"/>
</dbReference>
<dbReference type="HAMAP" id="MF_00034">
    <property type="entry name" value="RuvC"/>
    <property type="match status" value="1"/>
</dbReference>
<evidence type="ECO:0000256" key="10">
    <source>
        <dbReference type="ARBA" id="ARBA00023172"/>
    </source>
</evidence>
<dbReference type="InterPro" id="IPR036397">
    <property type="entry name" value="RNaseH_sf"/>
</dbReference>
<comment type="subcellular location">
    <subcellularLocation>
        <location evidence="13">Cytoplasm</location>
    </subcellularLocation>
</comment>
<organism evidence="15">
    <name type="scientific">Caulobacter sp. 73W</name>
    <dbReference type="NCBI Taxonomy" id="3161137"/>
    <lineage>
        <taxon>Bacteria</taxon>
        <taxon>Pseudomonadati</taxon>
        <taxon>Pseudomonadota</taxon>
        <taxon>Alphaproteobacteria</taxon>
        <taxon>Caulobacterales</taxon>
        <taxon>Caulobacteraceae</taxon>
        <taxon>Caulobacter</taxon>
    </lineage>
</organism>
<keyword evidence="7 13" id="KW-0378">Hydrolase</keyword>
<keyword evidence="5 13" id="KW-0255">Endonuclease</keyword>
<evidence type="ECO:0000256" key="6">
    <source>
        <dbReference type="ARBA" id="ARBA00022763"/>
    </source>
</evidence>
<proteinExistence type="inferred from homology"/>
<evidence type="ECO:0000313" key="15">
    <source>
        <dbReference type="EMBL" id="XDO95744.1"/>
    </source>
</evidence>
<evidence type="ECO:0000256" key="11">
    <source>
        <dbReference type="ARBA" id="ARBA00023204"/>
    </source>
</evidence>
<evidence type="ECO:0000256" key="12">
    <source>
        <dbReference type="ARBA" id="ARBA00029354"/>
    </source>
</evidence>
<dbReference type="GO" id="GO:0006281">
    <property type="term" value="P:DNA repair"/>
    <property type="evidence" value="ECO:0007669"/>
    <property type="project" value="UniProtKB-UniRule"/>
</dbReference>